<evidence type="ECO:0000259" key="2">
    <source>
        <dbReference type="Pfam" id="PF26450"/>
    </source>
</evidence>
<dbReference type="Proteomes" id="UP000569329">
    <property type="component" value="Unassembled WGS sequence"/>
</dbReference>
<evidence type="ECO:0000256" key="1">
    <source>
        <dbReference type="SAM" id="MobiDB-lite"/>
    </source>
</evidence>
<evidence type="ECO:0000313" key="4">
    <source>
        <dbReference type="Proteomes" id="UP000569329"/>
    </source>
</evidence>
<name>A0A839DS17_9PSEU</name>
<dbReference type="InterPro" id="IPR058442">
    <property type="entry name" value="DUF8129"/>
</dbReference>
<gene>
    <name evidence="3" type="ORF">FHX42_002139</name>
</gene>
<comment type="caution">
    <text evidence="3">The sequence shown here is derived from an EMBL/GenBank/DDBJ whole genome shotgun (WGS) entry which is preliminary data.</text>
</comment>
<dbReference type="RefSeq" id="WP_182544003.1">
    <property type="nucleotide sequence ID" value="NZ_JACGWZ010000002.1"/>
</dbReference>
<feature type="region of interest" description="Disordered" evidence="1">
    <location>
        <begin position="53"/>
        <end position="112"/>
    </location>
</feature>
<organism evidence="3 4">
    <name type="scientific">Halosaccharopolyspora lacisalsi</name>
    <dbReference type="NCBI Taxonomy" id="1000566"/>
    <lineage>
        <taxon>Bacteria</taxon>
        <taxon>Bacillati</taxon>
        <taxon>Actinomycetota</taxon>
        <taxon>Actinomycetes</taxon>
        <taxon>Pseudonocardiales</taxon>
        <taxon>Pseudonocardiaceae</taxon>
        <taxon>Halosaccharopolyspora</taxon>
    </lineage>
</organism>
<evidence type="ECO:0000313" key="3">
    <source>
        <dbReference type="EMBL" id="MBA8824792.1"/>
    </source>
</evidence>
<dbReference type="Pfam" id="PF26450">
    <property type="entry name" value="DUF8129"/>
    <property type="match status" value="1"/>
</dbReference>
<protein>
    <recommendedName>
        <fullName evidence="2">DUF8129 domain-containing protein</fullName>
    </recommendedName>
</protein>
<feature type="compositionally biased region" description="Basic and acidic residues" evidence="1">
    <location>
        <begin position="92"/>
        <end position="101"/>
    </location>
</feature>
<reference evidence="3 4" key="1">
    <citation type="submission" date="2020-07" db="EMBL/GenBank/DDBJ databases">
        <title>Sequencing the genomes of 1000 actinobacteria strains.</title>
        <authorList>
            <person name="Klenk H.-P."/>
        </authorList>
    </citation>
    <scope>NUCLEOTIDE SEQUENCE [LARGE SCALE GENOMIC DNA]</scope>
    <source>
        <strain evidence="3 4">DSM 45975</strain>
    </source>
</reference>
<dbReference type="AlphaFoldDB" id="A0A839DS17"/>
<dbReference type="EMBL" id="JACGWZ010000002">
    <property type="protein sequence ID" value="MBA8824792.1"/>
    <property type="molecule type" value="Genomic_DNA"/>
</dbReference>
<sequence>MSEPNLPLANYDELPLATLGHRIRSLTEEEIQQLLDHEREHANRVHVIEVLTSRMDELRRGASPTPGSESEPSDVPGHKRSGSVVDPAGPREPGRPTEHGTRTNTGKGKEHH</sequence>
<proteinExistence type="predicted"/>
<keyword evidence="4" id="KW-1185">Reference proteome</keyword>
<feature type="domain" description="DUF8129" evidence="2">
    <location>
        <begin position="6"/>
        <end position="59"/>
    </location>
</feature>
<accession>A0A839DS17</accession>